<evidence type="ECO:0000256" key="5">
    <source>
        <dbReference type="ARBA" id="ARBA00022729"/>
    </source>
</evidence>
<organism evidence="10">
    <name type="scientific">Ensete ventricosum</name>
    <name type="common">Abyssinian banana</name>
    <name type="synonym">Musa ensete</name>
    <dbReference type="NCBI Taxonomy" id="4639"/>
    <lineage>
        <taxon>Eukaryota</taxon>
        <taxon>Viridiplantae</taxon>
        <taxon>Streptophyta</taxon>
        <taxon>Embryophyta</taxon>
        <taxon>Tracheophyta</taxon>
        <taxon>Spermatophyta</taxon>
        <taxon>Magnoliopsida</taxon>
        <taxon>Liliopsida</taxon>
        <taxon>Zingiberales</taxon>
        <taxon>Musaceae</taxon>
        <taxon>Ensete</taxon>
    </lineage>
</organism>
<sequence length="273" mass="31658">MEPTSEEDKMQVMVTWEVVAVGRWGAATRKKTSVRVEPALPKLNMDTVHLPSINLNRSIKERSHQRVPVQVLYKRTPLNGWMRPMTPMNGPDEGIKITAALKSRGSSFDGLRREPSRTKEIGWKRASSPSSSLPADLLSPLAQFDRDFRVFLFNNLVSVKRDTAAISKLSMYDEVDPVDCPLELDEFQTIQEQEKISFTYEVVFVKSDVRWPRRWDAYLRMQDDKVHWFSIMNSLMVIFFLGGIVFVIFLRTVRRDLPRYEELDEESQAQMNL</sequence>
<evidence type="ECO:0000256" key="4">
    <source>
        <dbReference type="ARBA" id="ARBA00022692"/>
    </source>
</evidence>
<dbReference type="InterPro" id="IPR004240">
    <property type="entry name" value="EMP70"/>
</dbReference>
<evidence type="ECO:0000256" key="7">
    <source>
        <dbReference type="ARBA" id="ARBA00022989"/>
    </source>
</evidence>
<comment type="similarity">
    <text evidence="3 9">Belongs to the nonaspanin (TM9SF) (TC 9.A.2) family.</text>
</comment>
<keyword evidence="4 9" id="KW-0812">Transmembrane</keyword>
<evidence type="ECO:0000313" key="10">
    <source>
        <dbReference type="EMBL" id="RZR71176.1"/>
    </source>
</evidence>
<dbReference type="EMBL" id="KV875500">
    <property type="protein sequence ID" value="RZR71176.1"/>
    <property type="molecule type" value="Genomic_DNA"/>
</dbReference>
<keyword evidence="6" id="KW-0967">Endosome</keyword>
<dbReference type="GO" id="GO:0072657">
    <property type="term" value="P:protein localization to membrane"/>
    <property type="evidence" value="ECO:0007669"/>
    <property type="project" value="TreeGrafter"/>
</dbReference>
<feature type="transmembrane region" description="Helical" evidence="9">
    <location>
        <begin position="228"/>
        <end position="250"/>
    </location>
</feature>
<evidence type="ECO:0000256" key="9">
    <source>
        <dbReference type="RuleBase" id="RU363079"/>
    </source>
</evidence>
<reference evidence="10" key="1">
    <citation type="journal article" date="2018" name="Data Brief">
        <title>Genome sequence data from 17 accessions of Ensete ventricosum, a staple food crop for millions in Ethiopia.</title>
        <authorList>
            <person name="Yemataw Z."/>
            <person name="Muzemil S."/>
            <person name="Ambachew D."/>
            <person name="Tripathi L."/>
            <person name="Tesfaye K."/>
            <person name="Chala A."/>
            <person name="Farbos A."/>
            <person name="O'Neill P."/>
            <person name="Moore K."/>
            <person name="Grant M."/>
            <person name="Studholme D.J."/>
        </authorList>
    </citation>
    <scope>NUCLEOTIDE SEQUENCE [LARGE SCALE GENOMIC DNA]</scope>
    <source>
        <tissue evidence="10">Leaf</tissue>
    </source>
</reference>
<evidence type="ECO:0000256" key="3">
    <source>
        <dbReference type="ARBA" id="ARBA00005227"/>
    </source>
</evidence>
<evidence type="ECO:0000256" key="6">
    <source>
        <dbReference type="ARBA" id="ARBA00022753"/>
    </source>
</evidence>
<comment type="subcellular location">
    <subcellularLocation>
        <location evidence="1">Endosome membrane</location>
        <topology evidence="1">Multi-pass membrane protein</topology>
    </subcellularLocation>
    <subcellularLocation>
        <location evidence="2">Golgi apparatus membrane</location>
        <topology evidence="2">Multi-pass membrane protein</topology>
    </subcellularLocation>
</comment>
<name>A0A445MAB0_ENSVE</name>
<gene>
    <name evidence="10" type="ORF">BHM03_00003920</name>
</gene>
<dbReference type="GO" id="GO:0010008">
    <property type="term" value="C:endosome membrane"/>
    <property type="evidence" value="ECO:0007669"/>
    <property type="project" value="UniProtKB-SubCell"/>
</dbReference>
<accession>A0A445MAB0</accession>
<dbReference type="Pfam" id="PF02990">
    <property type="entry name" value="EMP70"/>
    <property type="match status" value="1"/>
</dbReference>
<keyword evidence="7 9" id="KW-1133">Transmembrane helix</keyword>
<keyword evidence="5" id="KW-0732">Signal</keyword>
<protein>
    <recommendedName>
        <fullName evidence="9">Transmembrane 9 superfamily member</fullName>
    </recommendedName>
</protein>
<proteinExistence type="inferred from homology"/>
<dbReference type="AlphaFoldDB" id="A0A445MAB0"/>
<evidence type="ECO:0000256" key="1">
    <source>
        <dbReference type="ARBA" id="ARBA00004337"/>
    </source>
</evidence>
<dbReference type="Proteomes" id="UP000290560">
    <property type="component" value="Unassembled WGS sequence"/>
</dbReference>
<keyword evidence="8 9" id="KW-0472">Membrane</keyword>
<dbReference type="PANTHER" id="PTHR10766:SF163">
    <property type="entry name" value="TRANSMEMBRANE 9 SUPERFAMILY MEMBER 12"/>
    <property type="match status" value="1"/>
</dbReference>
<comment type="caution">
    <text evidence="9">Lacks conserved residue(s) required for the propagation of feature annotation.</text>
</comment>
<evidence type="ECO:0000256" key="8">
    <source>
        <dbReference type="ARBA" id="ARBA00023136"/>
    </source>
</evidence>
<evidence type="ECO:0000256" key="2">
    <source>
        <dbReference type="ARBA" id="ARBA00004653"/>
    </source>
</evidence>
<dbReference type="PANTHER" id="PTHR10766">
    <property type="entry name" value="TRANSMEMBRANE 9 SUPERFAMILY PROTEIN"/>
    <property type="match status" value="1"/>
</dbReference>
<dbReference type="GO" id="GO:0000139">
    <property type="term" value="C:Golgi membrane"/>
    <property type="evidence" value="ECO:0007669"/>
    <property type="project" value="UniProtKB-SubCell"/>
</dbReference>